<dbReference type="EMBL" id="JACHGJ010000003">
    <property type="protein sequence ID" value="MBB6480523.1"/>
    <property type="molecule type" value="Genomic_DNA"/>
</dbReference>
<dbReference type="Proteomes" id="UP000587760">
    <property type="component" value="Unassembled WGS sequence"/>
</dbReference>
<keyword evidence="2 5" id="KW-0012">Acyltransferase</keyword>
<dbReference type="EC" id="2.3.1.267" evidence="5"/>
<dbReference type="GO" id="GO:0008999">
    <property type="term" value="F:protein-N-terminal-alanine acetyltransferase activity"/>
    <property type="evidence" value="ECO:0007669"/>
    <property type="project" value="UniProtKB-EC"/>
</dbReference>
<evidence type="ECO:0000256" key="1">
    <source>
        <dbReference type="ARBA" id="ARBA00022679"/>
    </source>
</evidence>
<dbReference type="Pfam" id="PF13302">
    <property type="entry name" value="Acetyltransf_3"/>
    <property type="match status" value="1"/>
</dbReference>
<keyword evidence="1 5" id="KW-0808">Transferase</keyword>
<dbReference type="GO" id="GO:0005737">
    <property type="term" value="C:cytoplasm"/>
    <property type="evidence" value="ECO:0007669"/>
    <property type="project" value="TreeGrafter"/>
</dbReference>
<dbReference type="AlphaFoldDB" id="A0A841R9E6"/>
<evidence type="ECO:0000259" key="4">
    <source>
        <dbReference type="PROSITE" id="PS51186"/>
    </source>
</evidence>
<evidence type="ECO:0000313" key="6">
    <source>
        <dbReference type="Proteomes" id="UP000587760"/>
    </source>
</evidence>
<dbReference type="InterPro" id="IPR016181">
    <property type="entry name" value="Acyl_CoA_acyltransferase"/>
</dbReference>
<keyword evidence="6" id="KW-1185">Reference proteome</keyword>
<protein>
    <submittedName>
        <fullName evidence="5">Ribosomal-protein-alanine N-acetyltransferase</fullName>
        <ecNumber evidence="5">2.3.1.267</ecNumber>
    </submittedName>
</protein>
<evidence type="ECO:0000313" key="5">
    <source>
        <dbReference type="EMBL" id="MBB6480523.1"/>
    </source>
</evidence>
<organism evidence="5 6">
    <name type="scientific">Spirochaeta isovalerica</name>
    <dbReference type="NCBI Taxonomy" id="150"/>
    <lineage>
        <taxon>Bacteria</taxon>
        <taxon>Pseudomonadati</taxon>
        <taxon>Spirochaetota</taxon>
        <taxon>Spirochaetia</taxon>
        <taxon>Spirochaetales</taxon>
        <taxon>Spirochaetaceae</taxon>
        <taxon>Spirochaeta</taxon>
    </lineage>
</organism>
<dbReference type="RefSeq" id="WP_184746782.1">
    <property type="nucleotide sequence ID" value="NZ_JACHGJ010000003.1"/>
</dbReference>
<comment type="caution">
    <text evidence="5">The sequence shown here is derived from an EMBL/GenBank/DDBJ whole genome shotgun (WGS) entry which is preliminary data.</text>
</comment>
<sequence length="186" mass="21569">MIPPETLRNIPVLTDDRFIMRSVRLSDAPDMFEYGSDEEVVKNLPWGPYRSLEEVESGIEEFFLKRPEKGLPPAYAIVWKENGKMIGTCDFHSVDQENNTGGIGFVLNRDYWNRGIMTRASELLIEMGRSHFNFKGITLDHTPDNEAARRVAEKLGFTEKGMRIHNYMTGQKPRNMVHWEKDFIRS</sequence>
<name>A0A841R9E6_9SPIO</name>
<dbReference type="InterPro" id="IPR051531">
    <property type="entry name" value="N-acetyltransferase"/>
</dbReference>
<feature type="domain" description="N-acetyltransferase" evidence="4">
    <location>
        <begin position="18"/>
        <end position="184"/>
    </location>
</feature>
<reference evidence="5 6" key="1">
    <citation type="submission" date="2020-08" db="EMBL/GenBank/DDBJ databases">
        <title>Genomic Encyclopedia of Type Strains, Phase IV (KMG-IV): sequencing the most valuable type-strain genomes for metagenomic binning, comparative biology and taxonomic classification.</title>
        <authorList>
            <person name="Goeker M."/>
        </authorList>
    </citation>
    <scope>NUCLEOTIDE SEQUENCE [LARGE SCALE GENOMIC DNA]</scope>
    <source>
        <strain evidence="5 6">DSM 2461</strain>
    </source>
</reference>
<dbReference type="PANTHER" id="PTHR43792:SF8">
    <property type="entry name" value="[RIBOSOMAL PROTEIN US5]-ALANINE N-ACETYLTRANSFERASE"/>
    <property type="match status" value="1"/>
</dbReference>
<evidence type="ECO:0000256" key="2">
    <source>
        <dbReference type="ARBA" id="ARBA00023315"/>
    </source>
</evidence>
<evidence type="ECO:0000256" key="3">
    <source>
        <dbReference type="ARBA" id="ARBA00038502"/>
    </source>
</evidence>
<dbReference type="PROSITE" id="PS51186">
    <property type="entry name" value="GNAT"/>
    <property type="match status" value="1"/>
</dbReference>
<accession>A0A841R9E6</accession>
<dbReference type="Gene3D" id="3.40.630.30">
    <property type="match status" value="1"/>
</dbReference>
<gene>
    <name evidence="5" type="ORF">HNR50_002186</name>
</gene>
<dbReference type="SUPFAM" id="SSF55729">
    <property type="entry name" value="Acyl-CoA N-acyltransferases (Nat)"/>
    <property type="match status" value="1"/>
</dbReference>
<proteinExistence type="inferred from homology"/>
<comment type="similarity">
    <text evidence="3">Belongs to the acetyltransferase family. RimJ subfamily.</text>
</comment>
<dbReference type="PANTHER" id="PTHR43792">
    <property type="entry name" value="GNAT FAMILY, PUTATIVE (AFU_ORTHOLOGUE AFUA_3G00765)-RELATED-RELATED"/>
    <property type="match status" value="1"/>
</dbReference>
<dbReference type="InterPro" id="IPR000182">
    <property type="entry name" value="GNAT_dom"/>
</dbReference>